<dbReference type="InterPro" id="IPR003788">
    <property type="entry name" value="NDUFAF7"/>
</dbReference>
<evidence type="ECO:0000256" key="4">
    <source>
        <dbReference type="ARBA" id="ARBA00022679"/>
    </source>
</evidence>
<dbReference type="Gene3D" id="3.40.50.12710">
    <property type="match status" value="1"/>
</dbReference>
<keyword evidence="5 7" id="KW-0496">Mitochondrion</keyword>
<proteinExistence type="inferred from homology"/>
<evidence type="ECO:0000256" key="1">
    <source>
        <dbReference type="ARBA" id="ARBA00004173"/>
    </source>
</evidence>
<dbReference type="PANTHER" id="PTHR12049">
    <property type="entry name" value="PROTEIN ARGININE METHYLTRANSFERASE NDUFAF7, MITOCHONDRIAL"/>
    <property type="match status" value="1"/>
</dbReference>
<dbReference type="EC" id="2.1.1.320" evidence="7"/>
<evidence type="ECO:0000313" key="10">
    <source>
        <dbReference type="Proteomes" id="UP000094565"/>
    </source>
</evidence>
<dbReference type="InterPro" id="IPR029063">
    <property type="entry name" value="SAM-dependent_MTases_sf"/>
</dbReference>
<comment type="similarity">
    <text evidence="2 7">Belongs to the NDUFAF7 family.</text>
</comment>
<protein>
    <recommendedName>
        <fullName evidence="7">Protein arginine methyltransferase NDUFAF7</fullName>
        <ecNumber evidence="7">2.1.1.320</ecNumber>
    </recommendedName>
</protein>
<evidence type="ECO:0000256" key="2">
    <source>
        <dbReference type="ARBA" id="ARBA00005891"/>
    </source>
</evidence>
<name>A0A1B2JEW0_PICPA</name>
<organism evidence="9 10">
    <name type="scientific">Komagataella pastoris</name>
    <name type="common">Yeast</name>
    <name type="synonym">Pichia pastoris</name>
    <dbReference type="NCBI Taxonomy" id="4922"/>
    <lineage>
        <taxon>Eukaryota</taxon>
        <taxon>Fungi</taxon>
        <taxon>Dikarya</taxon>
        <taxon>Ascomycota</taxon>
        <taxon>Saccharomycotina</taxon>
        <taxon>Pichiomycetes</taxon>
        <taxon>Pichiales</taxon>
        <taxon>Pichiaceae</taxon>
        <taxon>Komagataella</taxon>
    </lineage>
</organism>
<comment type="catalytic activity">
    <reaction evidence="6 7">
        <text>L-arginyl-[protein] + 2 S-adenosyl-L-methionine = N(omega),N(omega)'-dimethyl-L-arginyl-[protein] + 2 S-adenosyl-L-homocysteine + 2 H(+)</text>
        <dbReference type="Rhea" id="RHEA:48108"/>
        <dbReference type="Rhea" id="RHEA-COMP:10532"/>
        <dbReference type="Rhea" id="RHEA-COMP:11992"/>
        <dbReference type="ChEBI" id="CHEBI:15378"/>
        <dbReference type="ChEBI" id="CHEBI:29965"/>
        <dbReference type="ChEBI" id="CHEBI:57856"/>
        <dbReference type="ChEBI" id="CHEBI:59789"/>
        <dbReference type="ChEBI" id="CHEBI:88221"/>
        <dbReference type="EC" id="2.1.1.320"/>
    </reaction>
</comment>
<accession>A0A1B2JEW0</accession>
<dbReference type="GO" id="GO:0035243">
    <property type="term" value="F:protein-arginine omega-N symmetric methyltransferase activity"/>
    <property type="evidence" value="ECO:0007669"/>
    <property type="project" value="UniProtKB-EC"/>
</dbReference>
<keyword evidence="3 7" id="KW-0489">Methyltransferase</keyword>
<dbReference type="SUPFAM" id="SSF53335">
    <property type="entry name" value="S-adenosyl-L-methionine-dependent methyltransferases"/>
    <property type="match status" value="1"/>
</dbReference>
<gene>
    <name evidence="9" type="primary">YKL162C</name>
    <name evidence="9" type="ORF">ATY40_BA7503678</name>
</gene>
<dbReference type="PANTHER" id="PTHR12049:SF5">
    <property type="entry name" value="PROTEIN ARGININE METHYLTRANSFERASE NDUFAF7 HOMOLOG, MITOCHONDRIAL"/>
    <property type="match status" value="1"/>
</dbReference>
<dbReference type="GO" id="GO:0005739">
    <property type="term" value="C:mitochondrion"/>
    <property type="evidence" value="ECO:0007669"/>
    <property type="project" value="UniProtKB-SubCell"/>
</dbReference>
<keyword evidence="10" id="KW-1185">Reference proteome</keyword>
<keyword evidence="4 7" id="KW-0808">Transferase</keyword>
<evidence type="ECO:0000256" key="5">
    <source>
        <dbReference type="ARBA" id="ARBA00023128"/>
    </source>
</evidence>
<feature type="region of interest" description="Disordered" evidence="8">
    <location>
        <begin position="126"/>
        <end position="145"/>
    </location>
</feature>
<dbReference type="EMBL" id="CP014586">
    <property type="protein sequence ID" value="ANZ76576.1"/>
    <property type="molecule type" value="Genomic_DNA"/>
</dbReference>
<comment type="function">
    <text evidence="7">Arginine methyltransferase involved in the assembly or stability of mitochondrial NADH:ubiquinone oxidoreductase complex (complex I).</text>
</comment>
<evidence type="ECO:0000256" key="3">
    <source>
        <dbReference type="ARBA" id="ARBA00022603"/>
    </source>
</evidence>
<dbReference type="Pfam" id="PF02636">
    <property type="entry name" value="Methyltransf_28"/>
    <property type="match status" value="1"/>
</dbReference>
<evidence type="ECO:0000313" key="9">
    <source>
        <dbReference type="EMBL" id="ANZ76576.1"/>
    </source>
</evidence>
<dbReference type="AlphaFoldDB" id="A0A1B2JEW0"/>
<evidence type="ECO:0000256" key="6">
    <source>
        <dbReference type="ARBA" id="ARBA00048612"/>
    </source>
</evidence>
<comment type="subcellular location">
    <subcellularLocation>
        <location evidence="1 7">Mitochondrion</location>
    </subcellularLocation>
</comment>
<sequence length="491" mass="58076">MKKFLHDYTVNPNTFSFRLGKQPYEGSFMRQVLKASGHDAWNERENQQLFIKHPTTTFNRQSRNPKRPKGVKMLASDFIEDSLYNRHYGYFSKQVEIFQPSTPFEYAKMESQDQFMRDWQSQYTRYEDKKASSDQKSPKEQKTNAKDIQLWHTPTELFQPYYGEALARYLLVNYMLNQFPYDDLVIYEMGGGNGTLMLNILNYIREKQPDVYERTQYRIIEISHNLSTKQEETALQLKAKDHDHHGKVQIINKSIFDWKEVEPNPCFFIALEVFDNFAHDVIRYDNTTREPYQGYVVVDEHGDFKEFFTRDLDDWANAFLGLRENGKYPRLNQKSLWGDHPLAKNAFYRGFKDSIYPVHANLSDPEYIPTRLLKFFHILKYKFPQHQLLASDFSKLNETIPGYMAPVVQTMLNNRMVTTDSYMVLQGYFDIMFPTDFQLASDLYRQVVGKLADVSSHREFLSQWADIRATTTQTGENPMLEFYKNADFMYS</sequence>
<dbReference type="OrthoDB" id="17415at2759"/>
<dbReference type="Proteomes" id="UP000094565">
    <property type="component" value="Chromosome 3"/>
</dbReference>
<reference evidence="9 10" key="1">
    <citation type="submission" date="2016-02" db="EMBL/GenBank/DDBJ databases">
        <title>Comparative genomic and transcriptomic foundation for Pichia pastoris.</title>
        <authorList>
            <person name="Love K.R."/>
            <person name="Shah K.A."/>
            <person name="Whittaker C.A."/>
            <person name="Wu J."/>
            <person name="Bartlett M.C."/>
            <person name="Ma D."/>
            <person name="Leeson R.L."/>
            <person name="Priest M."/>
            <person name="Young S.K."/>
            <person name="Love J.C."/>
        </authorList>
    </citation>
    <scope>NUCLEOTIDE SEQUENCE [LARGE SCALE GENOMIC DNA]</scope>
    <source>
        <strain evidence="9 10">ATCC 28485</strain>
    </source>
</reference>
<dbReference type="InterPro" id="IPR038375">
    <property type="entry name" value="NDUFAF7_sf"/>
</dbReference>
<evidence type="ECO:0000256" key="7">
    <source>
        <dbReference type="RuleBase" id="RU364114"/>
    </source>
</evidence>
<dbReference type="GO" id="GO:0032259">
    <property type="term" value="P:methylation"/>
    <property type="evidence" value="ECO:0007669"/>
    <property type="project" value="UniProtKB-KW"/>
</dbReference>
<evidence type="ECO:0000256" key="8">
    <source>
        <dbReference type="SAM" id="MobiDB-lite"/>
    </source>
</evidence>